<evidence type="ECO:0000256" key="2">
    <source>
        <dbReference type="ARBA" id="ARBA00023043"/>
    </source>
</evidence>
<evidence type="ECO:0000313" key="5">
    <source>
        <dbReference type="EMBL" id="CAJ2508860.1"/>
    </source>
</evidence>
<dbReference type="InterPro" id="IPR036770">
    <property type="entry name" value="Ankyrin_rpt-contain_sf"/>
</dbReference>
<evidence type="ECO:0000256" key="3">
    <source>
        <dbReference type="PROSITE-ProRule" id="PRU00023"/>
    </source>
</evidence>
<feature type="repeat" description="ANK" evidence="3">
    <location>
        <begin position="1"/>
        <end position="22"/>
    </location>
</feature>
<dbReference type="PANTHER" id="PTHR24189:SF50">
    <property type="entry name" value="ANKYRIN REPEAT AND SOCS BOX PROTEIN 2"/>
    <property type="match status" value="1"/>
</dbReference>
<evidence type="ECO:0000313" key="6">
    <source>
        <dbReference type="Proteomes" id="UP001295740"/>
    </source>
</evidence>
<dbReference type="InterPro" id="IPR002110">
    <property type="entry name" value="Ankyrin_rpt"/>
</dbReference>
<evidence type="ECO:0000256" key="4">
    <source>
        <dbReference type="SAM" id="MobiDB-lite"/>
    </source>
</evidence>
<proteinExistence type="predicted"/>
<dbReference type="Proteomes" id="UP001295740">
    <property type="component" value="Unassembled WGS sequence"/>
</dbReference>
<dbReference type="Gene3D" id="1.25.40.20">
    <property type="entry name" value="Ankyrin repeat-containing domain"/>
    <property type="match status" value="2"/>
</dbReference>
<dbReference type="PROSITE" id="PS50297">
    <property type="entry name" value="ANK_REP_REGION"/>
    <property type="match status" value="1"/>
</dbReference>
<keyword evidence="2 3" id="KW-0040">ANK repeat</keyword>
<feature type="region of interest" description="Disordered" evidence="4">
    <location>
        <begin position="306"/>
        <end position="389"/>
    </location>
</feature>
<dbReference type="SMART" id="SM00248">
    <property type="entry name" value="ANK"/>
    <property type="match status" value="4"/>
</dbReference>
<reference evidence="5" key="1">
    <citation type="submission" date="2023-10" db="EMBL/GenBank/DDBJ databases">
        <authorList>
            <person name="Hackl T."/>
        </authorList>
    </citation>
    <scope>NUCLEOTIDE SEQUENCE</scope>
</reference>
<organism evidence="5 6">
    <name type="scientific">Anthostomella pinea</name>
    <dbReference type="NCBI Taxonomy" id="933095"/>
    <lineage>
        <taxon>Eukaryota</taxon>
        <taxon>Fungi</taxon>
        <taxon>Dikarya</taxon>
        <taxon>Ascomycota</taxon>
        <taxon>Pezizomycotina</taxon>
        <taxon>Sordariomycetes</taxon>
        <taxon>Xylariomycetidae</taxon>
        <taxon>Xylariales</taxon>
        <taxon>Xylariaceae</taxon>
        <taxon>Anthostomella</taxon>
    </lineage>
</organism>
<keyword evidence="6" id="KW-1185">Reference proteome</keyword>
<gene>
    <name evidence="5" type="ORF">KHLLAP_LOCUS9328</name>
</gene>
<evidence type="ECO:0000256" key="1">
    <source>
        <dbReference type="ARBA" id="ARBA00022737"/>
    </source>
</evidence>
<dbReference type="SUPFAM" id="SSF48403">
    <property type="entry name" value="Ankyrin repeat"/>
    <property type="match status" value="1"/>
</dbReference>
<dbReference type="EMBL" id="CAUWAG010000012">
    <property type="protein sequence ID" value="CAJ2508860.1"/>
    <property type="molecule type" value="Genomic_DNA"/>
</dbReference>
<dbReference type="AlphaFoldDB" id="A0AAI8VJC7"/>
<dbReference type="Pfam" id="PF12796">
    <property type="entry name" value="Ank_2"/>
    <property type="match status" value="1"/>
</dbReference>
<feature type="repeat" description="ANK" evidence="3">
    <location>
        <begin position="25"/>
        <end position="58"/>
    </location>
</feature>
<keyword evidence="1" id="KW-0677">Repeat</keyword>
<sequence>MGMADIVRTLLEKGADVNMARSQIQRVTPLMLAFAHEENKEVVDILMDHGADVTLKDSQRCSALIHAFEFFQPEHACFLISKGLPVDDLRWDKFLECTKLIFQNHPELDQDFIKESVQIALSGSCRCQLLTDEYLIANDIGLGLRSREDSDDQMTARSALHSAADNDDMPIELLASLLQKRIGDVNIKSWNGETPASLVLGHCPKYRSEKVTHFLKNGADPSVCGNEKGRAILKAIQDGVFDEEIKKIVDGIDERSKAEAKLGRRKEKGMITSRPIQHIFGVPLSEILALKGKDIDATAELERLYAGRTPEEKEASYVEHPEARTPDMTAWEEDEDEGESSRAEPKGNGGCRPAFRMEIAQAKSPSDVTFRFPRFNQDSNRAPDCKGRH</sequence>
<dbReference type="PANTHER" id="PTHR24189">
    <property type="entry name" value="MYOTROPHIN"/>
    <property type="match status" value="1"/>
</dbReference>
<accession>A0AAI8VJC7</accession>
<dbReference type="InterPro" id="IPR050745">
    <property type="entry name" value="Multifunctional_regulatory"/>
</dbReference>
<dbReference type="PROSITE" id="PS50088">
    <property type="entry name" value="ANK_REPEAT"/>
    <property type="match status" value="2"/>
</dbReference>
<protein>
    <submittedName>
        <fullName evidence="5">Uu.00g138860.m01.CDS01</fullName>
    </submittedName>
</protein>
<feature type="compositionally biased region" description="Basic and acidic residues" evidence="4">
    <location>
        <begin position="306"/>
        <end position="325"/>
    </location>
</feature>
<name>A0AAI8VJC7_9PEZI</name>
<comment type="caution">
    <text evidence="5">The sequence shown here is derived from an EMBL/GenBank/DDBJ whole genome shotgun (WGS) entry which is preliminary data.</text>
</comment>